<name>A0ABV2T1X0_9BACT</name>
<dbReference type="Gene3D" id="2.40.170.20">
    <property type="entry name" value="TonB-dependent receptor, beta-barrel domain"/>
    <property type="match status" value="1"/>
</dbReference>
<proteinExistence type="inferred from homology"/>
<dbReference type="EMBL" id="JBEXAC010000001">
    <property type="protein sequence ID" value="MET6997023.1"/>
    <property type="molecule type" value="Genomic_DNA"/>
</dbReference>
<feature type="domain" description="Secretin/TonB short N-terminal" evidence="9">
    <location>
        <begin position="46"/>
        <end position="97"/>
    </location>
</feature>
<dbReference type="InterPro" id="IPR023996">
    <property type="entry name" value="TonB-dep_OMP_SusC/RagA"/>
</dbReference>
<feature type="signal peptide" evidence="8">
    <location>
        <begin position="1"/>
        <end position="17"/>
    </location>
</feature>
<dbReference type="Pfam" id="PF13715">
    <property type="entry name" value="CarbopepD_reg_2"/>
    <property type="match status" value="1"/>
</dbReference>
<comment type="subcellular location">
    <subcellularLocation>
        <location evidence="1 7">Cell outer membrane</location>
        <topology evidence="1 7">Multi-pass membrane protein</topology>
    </subcellularLocation>
</comment>
<dbReference type="NCBIfam" id="TIGR04057">
    <property type="entry name" value="SusC_RagA_signa"/>
    <property type="match status" value="1"/>
</dbReference>
<keyword evidence="11" id="KW-1185">Reference proteome</keyword>
<dbReference type="Pfam" id="PF07660">
    <property type="entry name" value="STN"/>
    <property type="match status" value="1"/>
</dbReference>
<keyword evidence="4 7" id="KW-0812">Transmembrane</keyword>
<dbReference type="RefSeq" id="WP_354659664.1">
    <property type="nucleotide sequence ID" value="NZ_JBEXAC010000001.1"/>
</dbReference>
<keyword evidence="10" id="KW-0675">Receptor</keyword>
<evidence type="ECO:0000256" key="6">
    <source>
        <dbReference type="ARBA" id="ARBA00023237"/>
    </source>
</evidence>
<protein>
    <submittedName>
        <fullName evidence="10">TonB-dependent receptor</fullName>
    </submittedName>
</protein>
<keyword evidence="6 7" id="KW-0998">Cell outer membrane</keyword>
<gene>
    <name evidence="10" type="ORF">ABR189_06570</name>
</gene>
<keyword evidence="2 7" id="KW-0813">Transport</keyword>
<dbReference type="Gene3D" id="2.170.130.10">
    <property type="entry name" value="TonB-dependent receptor, plug domain"/>
    <property type="match status" value="1"/>
</dbReference>
<evidence type="ECO:0000256" key="7">
    <source>
        <dbReference type="PROSITE-ProRule" id="PRU01360"/>
    </source>
</evidence>
<dbReference type="PROSITE" id="PS52016">
    <property type="entry name" value="TONB_DEPENDENT_REC_3"/>
    <property type="match status" value="1"/>
</dbReference>
<dbReference type="SMART" id="SM00965">
    <property type="entry name" value="STN"/>
    <property type="match status" value="1"/>
</dbReference>
<organism evidence="10 11">
    <name type="scientific">Chitinophaga defluvii</name>
    <dbReference type="NCBI Taxonomy" id="3163343"/>
    <lineage>
        <taxon>Bacteria</taxon>
        <taxon>Pseudomonadati</taxon>
        <taxon>Bacteroidota</taxon>
        <taxon>Chitinophagia</taxon>
        <taxon>Chitinophagales</taxon>
        <taxon>Chitinophagaceae</taxon>
        <taxon>Chitinophaga</taxon>
    </lineage>
</organism>
<evidence type="ECO:0000256" key="4">
    <source>
        <dbReference type="ARBA" id="ARBA00022692"/>
    </source>
</evidence>
<evidence type="ECO:0000256" key="3">
    <source>
        <dbReference type="ARBA" id="ARBA00022452"/>
    </source>
</evidence>
<evidence type="ECO:0000256" key="1">
    <source>
        <dbReference type="ARBA" id="ARBA00004571"/>
    </source>
</evidence>
<dbReference type="InterPro" id="IPR008969">
    <property type="entry name" value="CarboxyPept-like_regulatory"/>
</dbReference>
<dbReference type="NCBIfam" id="TIGR04056">
    <property type="entry name" value="OMP_RagA_SusC"/>
    <property type="match status" value="1"/>
</dbReference>
<evidence type="ECO:0000256" key="2">
    <source>
        <dbReference type="ARBA" id="ARBA00022448"/>
    </source>
</evidence>
<dbReference type="InterPro" id="IPR036942">
    <property type="entry name" value="Beta-barrel_TonB_sf"/>
</dbReference>
<dbReference type="InterPro" id="IPR037066">
    <property type="entry name" value="Plug_dom_sf"/>
</dbReference>
<dbReference type="Pfam" id="PF07715">
    <property type="entry name" value="Plug"/>
    <property type="match status" value="1"/>
</dbReference>
<reference evidence="10 11" key="1">
    <citation type="submission" date="2024-06" db="EMBL/GenBank/DDBJ databases">
        <title>Chitinophaga defluvii sp. nov., isolated from municipal sewage.</title>
        <authorList>
            <person name="Zhang L."/>
        </authorList>
    </citation>
    <scope>NUCLEOTIDE SEQUENCE [LARGE SCALE GENOMIC DNA]</scope>
    <source>
        <strain evidence="10 11">H8</strain>
    </source>
</reference>
<keyword evidence="5 7" id="KW-0472">Membrane</keyword>
<dbReference type="Proteomes" id="UP001549749">
    <property type="component" value="Unassembled WGS sequence"/>
</dbReference>
<sequence length="1138" mass="125537">MRLTSILLLGMCLQASAVSFAQKITIAGKNITLKEVFGKIRKQTGYNFIYTNEVLQQAVPVTLNVKEADLREVLNSCFANQSLQYNISDKIIIVKKKEAVSNSSLVAARIEVKGTITDAVSGNPLPGVTIQVKGSKQGAVSDNNGGFRITVAADDILLVSYMGYDKQEVPVNGRSSIDVRLQPANSGLNEVVVVGYGTQKKVAVTGSVAELKGTELRRAPAMNISNLLVGKLPGLIATQQSGRPGFDNSTLRIRGLSTFGDNNPVVIVDGVQRSFEQLDPSEIETISILKDAAAAATYGVQGANGVILVTTRKGSAKKTTVSYNGELSVNAFTRFPKFLDGPDYMAWYKKAEETDNDYLKAIGANPIPYTYTDDDIAALRNGTNTNQFYDNTDWIGMFLDRKSISHHHNVSVTGGTEKVKYFSSLGYLRQEGVVKNTGFERYNFRTNLDYTFSKIFDASVNIGIRKENRDNPGLPADNAGWMNPFFQAIRMQPNLPMYTPDGTPVASPSEAGIVNPLAAVERSGYQRYETNVIQGNLNLNLHVPFVPGLDITTLLAYDKSFQQWKNWQQAYDLNIRMMGGSWYWLKGQSPGLLNSGVFQSFDHNARSTFQPAIRYNRDFGVHSVSGLVLYEYSQYDWNSFFTGAKNFPLKDIQEISFGSKNPGDFIQPSGNSGTTKRAGYVARVNYGYKQKYFGELVGRYDGSMNFPADKRWGFFPAASVGWVISAEPFFESLTSKVSYLKFKGSAGRLGNDRINAFQYLQSFSLSGSPTSVFGDQAVATLRTGNPPNPNITWEKATTYNVGLEASVLKDKLGINAEYFYKITTDILMGQGGLFPPSLGGNYVSTVNAGKVENRGIDLQLTHRNVVNKKFRYETQANITWAKNKILRIDDPDGIPLWQRRVGQSIDAKKGYVAEGLFKDWEEVNAWPSSPVGATVPGFIKYKDLNGDGKITPDDQTFIGLSNMPEIIYGLNAHATYGVIDLSFSFQGAARNDVALAGSYEGSAGNSGVQDNTPFSRTFYGNGNTPYYLVENSWRPDFTNARYPRLTADKAGYPQHNGLANSFWIVDGAYLRLKSVQLGVSLGENALARLKIAQCRLYVSGFNLFTLDHLKYLDPEMPNVNNGFYPQQRMYSVGTNITF</sequence>
<feature type="chain" id="PRO_5045768542" evidence="8">
    <location>
        <begin position="18"/>
        <end position="1138"/>
    </location>
</feature>
<evidence type="ECO:0000256" key="8">
    <source>
        <dbReference type="SAM" id="SignalP"/>
    </source>
</evidence>
<dbReference type="InterPro" id="IPR012910">
    <property type="entry name" value="Plug_dom"/>
</dbReference>
<accession>A0ABV2T1X0</accession>
<keyword evidence="3 7" id="KW-1134">Transmembrane beta strand</keyword>
<evidence type="ECO:0000256" key="5">
    <source>
        <dbReference type="ARBA" id="ARBA00023136"/>
    </source>
</evidence>
<dbReference type="InterPro" id="IPR011662">
    <property type="entry name" value="Secretin/TonB_short_N"/>
</dbReference>
<comment type="caution">
    <text evidence="10">The sequence shown here is derived from an EMBL/GenBank/DDBJ whole genome shotgun (WGS) entry which is preliminary data.</text>
</comment>
<dbReference type="InterPro" id="IPR039426">
    <property type="entry name" value="TonB-dep_rcpt-like"/>
</dbReference>
<dbReference type="Gene3D" id="2.60.40.1120">
    <property type="entry name" value="Carboxypeptidase-like, regulatory domain"/>
    <property type="match status" value="1"/>
</dbReference>
<keyword evidence="8" id="KW-0732">Signal</keyword>
<dbReference type="SUPFAM" id="SSF56935">
    <property type="entry name" value="Porins"/>
    <property type="match status" value="1"/>
</dbReference>
<dbReference type="InterPro" id="IPR023997">
    <property type="entry name" value="TonB-dep_OMP_SusC/RagA_CS"/>
</dbReference>
<evidence type="ECO:0000259" key="9">
    <source>
        <dbReference type="SMART" id="SM00965"/>
    </source>
</evidence>
<dbReference type="SUPFAM" id="SSF49464">
    <property type="entry name" value="Carboxypeptidase regulatory domain-like"/>
    <property type="match status" value="1"/>
</dbReference>
<evidence type="ECO:0000313" key="10">
    <source>
        <dbReference type="EMBL" id="MET6997023.1"/>
    </source>
</evidence>
<comment type="similarity">
    <text evidence="7">Belongs to the TonB-dependent receptor family.</text>
</comment>
<evidence type="ECO:0000313" key="11">
    <source>
        <dbReference type="Proteomes" id="UP001549749"/>
    </source>
</evidence>